<evidence type="ECO:0000313" key="1">
    <source>
        <dbReference type="EMBL" id="KAK3762481.1"/>
    </source>
</evidence>
<sequence length="107" mass="12204">MPTDGRRTVPKRATRINMVQGNLTDKARHVQEDNVRNGRQIGKDKVEWQLDSGYQVRPMISDELYLTGYQKGKQGFTRCCIRSSGHGLPESWGRYDSTGPLVPKLNR</sequence>
<keyword evidence="2" id="KW-1185">Reference proteome</keyword>
<gene>
    <name evidence="1" type="ORF">RRG08_009869</name>
</gene>
<comment type="caution">
    <text evidence="1">The sequence shown here is derived from an EMBL/GenBank/DDBJ whole genome shotgun (WGS) entry which is preliminary data.</text>
</comment>
<organism evidence="1 2">
    <name type="scientific">Elysia crispata</name>
    <name type="common">lettuce slug</name>
    <dbReference type="NCBI Taxonomy" id="231223"/>
    <lineage>
        <taxon>Eukaryota</taxon>
        <taxon>Metazoa</taxon>
        <taxon>Spiralia</taxon>
        <taxon>Lophotrochozoa</taxon>
        <taxon>Mollusca</taxon>
        <taxon>Gastropoda</taxon>
        <taxon>Heterobranchia</taxon>
        <taxon>Euthyneura</taxon>
        <taxon>Panpulmonata</taxon>
        <taxon>Sacoglossa</taxon>
        <taxon>Placobranchoidea</taxon>
        <taxon>Plakobranchidae</taxon>
        <taxon>Elysia</taxon>
    </lineage>
</organism>
<reference evidence="1" key="1">
    <citation type="journal article" date="2023" name="G3 (Bethesda)">
        <title>A reference genome for the long-term kleptoplast-retaining sea slug Elysia crispata morphotype clarki.</title>
        <authorList>
            <person name="Eastman K.E."/>
            <person name="Pendleton A.L."/>
            <person name="Shaikh M.A."/>
            <person name="Suttiyut T."/>
            <person name="Ogas R."/>
            <person name="Tomko P."/>
            <person name="Gavelis G."/>
            <person name="Widhalm J.R."/>
            <person name="Wisecaver J.H."/>
        </authorList>
    </citation>
    <scope>NUCLEOTIDE SEQUENCE</scope>
    <source>
        <strain evidence="1">ECLA1</strain>
    </source>
</reference>
<accession>A0AAE1D9N8</accession>
<dbReference type="AlphaFoldDB" id="A0AAE1D9N8"/>
<evidence type="ECO:0000313" key="2">
    <source>
        <dbReference type="Proteomes" id="UP001283361"/>
    </source>
</evidence>
<proteinExistence type="predicted"/>
<dbReference type="EMBL" id="JAWDGP010004710">
    <property type="protein sequence ID" value="KAK3762481.1"/>
    <property type="molecule type" value="Genomic_DNA"/>
</dbReference>
<name>A0AAE1D9N8_9GAST</name>
<dbReference type="Proteomes" id="UP001283361">
    <property type="component" value="Unassembled WGS sequence"/>
</dbReference>
<protein>
    <submittedName>
        <fullName evidence="1">Uncharacterized protein</fullName>
    </submittedName>
</protein>